<dbReference type="PROSITE" id="PS50160">
    <property type="entry name" value="DNA_LIGASE_A3"/>
    <property type="match status" value="1"/>
</dbReference>
<comment type="caution">
    <text evidence="6">The sequence shown here is derived from an EMBL/GenBank/DDBJ whole genome shotgun (WGS) entry which is preliminary data.</text>
</comment>
<dbReference type="PROSITE" id="PS00697">
    <property type="entry name" value="DNA_LIGASE_A1"/>
    <property type="match status" value="1"/>
</dbReference>
<evidence type="ECO:0000256" key="1">
    <source>
        <dbReference type="ARBA" id="ARBA00007572"/>
    </source>
</evidence>
<dbReference type="InterPro" id="IPR012340">
    <property type="entry name" value="NA-bd_OB-fold"/>
</dbReference>
<dbReference type="Gene3D" id="2.40.50.140">
    <property type="entry name" value="Nucleic acid-binding proteins"/>
    <property type="match status" value="1"/>
</dbReference>
<comment type="catalytic activity">
    <reaction evidence="4">
        <text>ATP + (deoxyribonucleotide)n-3'-hydroxyl + 5'-phospho-(deoxyribonucleotide)m = (deoxyribonucleotide)n+m + AMP + diphosphate.</text>
        <dbReference type="EC" id="6.5.1.1"/>
    </reaction>
</comment>
<dbReference type="InterPro" id="IPR012310">
    <property type="entry name" value="DNA_ligase_ATP-dep_cent"/>
</dbReference>
<keyword evidence="7" id="KW-1185">Reference proteome</keyword>
<evidence type="ECO:0000259" key="5">
    <source>
        <dbReference type="PROSITE" id="PS50160"/>
    </source>
</evidence>
<dbReference type="CDD" id="cd07971">
    <property type="entry name" value="OBF_DNA_ligase_LigD"/>
    <property type="match status" value="1"/>
</dbReference>
<proteinExistence type="inferred from homology"/>
<dbReference type="Proteomes" id="UP001519343">
    <property type="component" value="Unassembled WGS sequence"/>
</dbReference>
<name>A0ABS4GLT9_9BACL</name>
<dbReference type="InterPro" id="IPR050191">
    <property type="entry name" value="ATP-dep_DNA_ligase"/>
</dbReference>
<dbReference type="SUPFAM" id="SSF56091">
    <property type="entry name" value="DNA ligase/mRNA capping enzyme, catalytic domain"/>
    <property type="match status" value="1"/>
</dbReference>
<sequence>MQLQPIIPFEPITTEELPDGDQWIAQVKWDGVRVLTYYDGQKVRLFNRKANERTLHYPEIADVKSFCTANSVILDGEIIALGQDGKPSFHEVMRRDGIRRMEQVKLAQRAVKITYMIFDVIFYNGQWINQRPLKERIDVLSKIIMPKDYAQLVMTYSDADALFEVIRQNGMEGIVIKDLASHYAIAGKDKRWQKKKVIKDLYAVVGGVTYRAGMVNALLLGLYDEKGQLWYIGHAGTGKLTQEDWKNITQIVEKLKIEAKPFTNIPERSKEVTWINPVITVKVNYLEWTTKGSLRQPSIQSLGNADKANCTFNQI</sequence>
<gene>
    <name evidence="6" type="ORF">J2Z37_001230</name>
</gene>
<dbReference type="EMBL" id="JAGGKT010000002">
    <property type="protein sequence ID" value="MBP1931233.1"/>
    <property type="molecule type" value="Genomic_DNA"/>
</dbReference>
<dbReference type="Gene3D" id="3.30.470.30">
    <property type="entry name" value="DNA ligase/mRNA capping enzyme"/>
    <property type="match status" value="1"/>
</dbReference>
<reference evidence="6 7" key="1">
    <citation type="submission" date="2021-03" db="EMBL/GenBank/DDBJ databases">
        <title>Genomic Encyclopedia of Type Strains, Phase IV (KMG-IV): sequencing the most valuable type-strain genomes for metagenomic binning, comparative biology and taxonomic classification.</title>
        <authorList>
            <person name="Goeker M."/>
        </authorList>
    </citation>
    <scope>NUCLEOTIDE SEQUENCE [LARGE SCALE GENOMIC DNA]</scope>
    <source>
        <strain evidence="6 7">DSM 24738</strain>
    </source>
</reference>
<evidence type="ECO:0000313" key="7">
    <source>
        <dbReference type="Proteomes" id="UP001519343"/>
    </source>
</evidence>
<organism evidence="6 7">
    <name type="scientific">Ammoniphilus resinae</name>
    <dbReference type="NCBI Taxonomy" id="861532"/>
    <lineage>
        <taxon>Bacteria</taxon>
        <taxon>Bacillati</taxon>
        <taxon>Bacillota</taxon>
        <taxon>Bacilli</taxon>
        <taxon>Bacillales</taxon>
        <taxon>Paenibacillaceae</taxon>
        <taxon>Aneurinibacillus group</taxon>
        <taxon>Ammoniphilus</taxon>
    </lineage>
</organism>
<dbReference type="Pfam" id="PF04679">
    <property type="entry name" value="DNA_ligase_A_C"/>
    <property type="match status" value="1"/>
</dbReference>
<dbReference type="InterPro" id="IPR016059">
    <property type="entry name" value="DNA_ligase_ATP-dep_CS"/>
</dbReference>
<evidence type="ECO:0000256" key="4">
    <source>
        <dbReference type="ARBA" id="ARBA00034003"/>
    </source>
</evidence>
<feature type="domain" description="ATP-dependent DNA ligase family profile" evidence="5">
    <location>
        <begin position="106"/>
        <end position="224"/>
    </location>
</feature>
<dbReference type="GO" id="GO:0003910">
    <property type="term" value="F:DNA ligase (ATP) activity"/>
    <property type="evidence" value="ECO:0007669"/>
    <property type="project" value="UniProtKB-EC"/>
</dbReference>
<dbReference type="InterPro" id="IPR012309">
    <property type="entry name" value="DNA_ligase_ATP-dep_C"/>
</dbReference>
<evidence type="ECO:0000256" key="3">
    <source>
        <dbReference type="ARBA" id="ARBA00022598"/>
    </source>
</evidence>
<dbReference type="CDD" id="cd07906">
    <property type="entry name" value="Adenylation_DNA_ligase_LigD_LigC"/>
    <property type="match status" value="1"/>
</dbReference>
<comment type="similarity">
    <text evidence="1">Belongs to the ATP-dependent DNA ligase family.</text>
</comment>
<dbReference type="SUPFAM" id="SSF50249">
    <property type="entry name" value="Nucleic acid-binding proteins"/>
    <property type="match status" value="1"/>
</dbReference>
<keyword evidence="3 6" id="KW-0436">Ligase</keyword>
<protein>
    <recommendedName>
        <fullName evidence="2">DNA ligase (ATP)</fullName>
        <ecNumber evidence="2">6.5.1.1</ecNumber>
    </recommendedName>
</protein>
<evidence type="ECO:0000313" key="6">
    <source>
        <dbReference type="EMBL" id="MBP1931233.1"/>
    </source>
</evidence>
<accession>A0ABS4GLT9</accession>
<dbReference type="PANTHER" id="PTHR45674:SF4">
    <property type="entry name" value="DNA LIGASE 1"/>
    <property type="match status" value="1"/>
</dbReference>
<dbReference type="Pfam" id="PF01068">
    <property type="entry name" value="DNA_ligase_A_M"/>
    <property type="match status" value="1"/>
</dbReference>
<dbReference type="EC" id="6.5.1.1" evidence="2"/>
<evidence type="ECO:0000256" key="2">
    <source>
        <dbReference type="ARBA" id="ARBA00012727"/>
    </source>
</evidence>
<dbReference type="PANTHER" id="PTHR45674">
    <property type="entry name" value="DNA LIGASE 1/3 FAMILY MEMBER"/>
    <property type="match status" value="1"/>
</dbReference>
<dbReference type="RefSeq" id="WP_209809313.1">
    <property type="nucleotide sequence ID" value="NZ_JAGGKT010000002.1"/>
</dbReference>